<dbReference type="PANTHER" id="PTHR10742:SF386">
    <property type="entry name" value="LYSINE-SPECIFIC HISTONE DEMETHYLASE 1A"/>
    <property type="match status" value="1"/>
</dbReference>
<evidence type="ECO:0000256" key="1">
    <source>
        <dbReference type="ARBA" id="ARBA00005995"/>
    </source>
</evidence>
<sequence>MALSSEVSKTMYCILLMSINKYNASILDRLQPTLLTCHGQRRDIYISYFECSLFVDKILENISEGSSINSFGNVAVLYRRQVKCQEKSSKKPSETETFHSTSTVWRSTEKSYALYDMVGNKVPQELVTEVGVTFKSIMDKANQVRAENNEDMSVSRAISVVFERRPDLRLDGLPHKVLQWYLCGMEGWFTADADIISLKCWDQEELLPGGHGILIQCSMFTRSFSKGLWNLYNQPRD</sequence>
<dbReference type="InterPro" id="IPR050281">
    <property type="entry name" value="Flavin_monoamine_oxidase"/>
</dbReference>
<name>A0AAD8IK14_9APIA</name>
<comment type="similarity">
    <text evidence="1">Belongs to the flavin monoamine oxidase family.</text>
</comment>
<accession>A0AAD8IK14</accession>
<organism evidence="3 4">
    <name type="scientific">Heracleum sosnowskyi</name>
    <dbReference type="NCBI Taxonomy" id="360622"/>
    <lineage>
        <taxon>Eukaryota</taxon>
        <taxon>Viridiplantae</taxon>
        <taxon>Streptophyta</taxon>
        <taxon>Embryophyta</taxon>
        <taxon>Tracheophyta</taxon>
        <taxon>Spermatophyta</taxon>
        <taxon>Magnoliopsida</taxon>
        <taxon>eudicotyledons</taxon>
        <taxon>Gunneridae</taxon>
        <taxon>Pentapetalae</taxon>
        <taxon>asterids</taxon>
        <taxon>campanulids</taxon>
        <taxon>Apiales</taxon>
        <taxon>Apiaceae</taxon>
        <taxon>Apioideae</taxon>
        <taxon>apioid superclade</taxon>
        <taxon>Tordylieae</taxon>
        <taxon>Tordyliinae</taxon>
        <taxon>Heracleum</taxon>
    </lineage>
</organism>
<dbReference type="GO" id="GO:0046592">
    <property type="term" value="F:polyamine oxidase activity"/>
    <property type="evidence" value="ECO:0007669"/>
    <property type="project" value="TreeGrafter"/>
</dbReference>
<evidence type="ECO:0000256" key="2">
    <source>
        <dbReference type="ARBA" id="ARBA00023002"/>
    </source>
</evidence>
<dbReference type="EMBL" id="JAUIZM010000005">
    <property type="protein sequence ID" value="KAK1385993.1"/>
    <property type="molecule type" value="Genomic_DNA"/>
</dbReference>
<dbReference type="PANTHER" id="PTHR10742">
    <property type="entry name" value="FLAVIN MONOAMINE OXIDASE"/>
    <property type="match status" value="1"/>
</dbReference>
<evidence type="ECO:0000313" key="4">
    <source>
        <dbReference type="Proteomes" id="UP001237642"/>
    </source>
</evidence>
<comment type="caution">
    <text evidence="3">The sequence shown here is derived from an EMBL/GenBank/DDBJ whole genome shotgun (WGS) entry which is preliminary data.</text>
</comment>
<dbReference type="GO" id="GO:0005777">
    <property type="term" value="C:peroxisome"/>
    <property type="evidence" value="ECO:0007669"/>
    <property type="project" value="TreeGrafter"/>
</dbReference>
<protein>
    <submittedName>
        <fullName evidence="3">Uncharacterized protein</fullName>
    </submittedName>
</protein>
<evidence type="ECO:0000313" key="3">
    <source>
        <dbReference type="EMBL" id="KAK1385993.1"/>
    </source>
</evidence>
<reference evidence="3" key="1">
    <citation type="submission" date="2023-02" db="EMBL/GenBank/DDBJ databases">
        <title>Genome of toxic invasive species Heracleum sosnowskyi carries increased number of genes despite the absence of recent whole-genome duplications.</title>
        <authorList>
            <person name="Schelkunov M."/>
            <person name="Shtratnikova V."/>
            <person name="Makarenko M."/>
            <person name="Klepikova A."/>
            <person name="Omelchenko D."/>
            <person name="Novikova G."/>
            <person name="Obukhova E."/>
            <person name="Bogdanov V."/>
            <person name="Penin A."/>
            <person name="Logacheva M."/>
        </authorList>
    </citation>
    <scope>NUCLEOTIDE SEQUENCE</scope>
    <source>
        <strain evidence="3">Hsosn_3</strain>
        <tissue evidence="3">Leaf</tissue>
    </source>
</reference>
<dbReference type="Proteomes" id="UP001237642">
    <property type="component" value="Unassembled WGS sequence"/>
</dbReference>
<dbReference type="AlphaFoldDB" id="A0AAD8IK14"/>
<gene>
    <name evidence="3" type="ORF">POM88_023728</name>
</gene>
<keyword evidence="2" id="KW-0560">Oxidoreductase</keyword>
<dbReference type="GO" id="GO:0006598">
    <property type="term" value="P:polyamine catabolic process"/>
    <property type="evidence" value="ECO:0007669"/>
    <property type="project" value="TreeGrafter"/>
</dbReference>
<proteinExistence type="inferred from homology"/>
<reference evidence="3" key="2">
    <citation type="submission" date="2023-05" db="EMBL/GenBank/DDBJ databases">
        <authorList>
            <person name="Schelkunov M.I."/>
        </authorList>
    </citation>
    <scope>NUCLEOTIDE SEQUENCE</scope>
    <source>
        <strain evidence="3">Hsosn_3</strain>
        <tissue evidence="3">Leaf</tissue>
    </source>
</reference>
<keyword evidence="4" id="KW-1185">Reference proteome</keyword>